<sequence length="116" mass="12269">MNFLDVPTDSLGHVPKSVFRRTLSPGSKDESNSEATGSNSDDLSQASSSSLQVPAKEDEQTKLTLINCPSTVSITSDSQIAAVANAYPPNPDSSFDTGDANRSTPEYKRIAAYVGD</sequence>
<accession>J4GN67</accession>
<dbReference type="AlphaFoldDB" id="J4GN67"/>
<evidence type="ECO:0000256" key="1">
    <source>
        <dbReference type="SAM" id="MobiDB-lite"/>
    </source>
</evidence>
<dbReference type="HOGENOM" id="CLU_2096908_0_0_1"/>
<feature type="compositionally biased region" description="Low complexity" evidence="1">
    <location>
        <begin position="38"/>
        <end position="52"/>
    </location>
</feature>
<dbReference type="RefSeq" id="XP_012180143.1">
    <property type="nucleotide sequence ID" value="XM_012324753.1"/>
</dbReference>
<keyword evidence="3" id="KW-1185">Reference proteome</keyword>
<evidence type="ECO:0000313" key="2">
    <source>
        <dbReference type="EMBL" id="CCM00860.1"/>
    </source>
</evidence>
<organism evidence="2 3">
    <name type="scientific">Fibroporia radiculosa</name>
    <dbReference type="NCBI Taxonomy" id="599839"/>
    <lineage>
        <taxon>Eukaryota</taxon>
        <taxon>Fungi</taxon>
        <taxon>Dikarya</taxon>
        <taxon>Basidiomycota</taxon>
        <taxon>Agaricomycotina</taxon>
        <taxon>Agaricomycetes</taxon>
        <taxon>Polyporales</taxon>
        <taxon>Fibroporiaceae</taxon>
        <taxon>Fibroporia</taxon>
    </lineage>
</organism>
<reference evidence="2 3" key="1">
    <citation type="journal article" date="2012" name="Appl. Environ. Microbiol.">
        <title>Short-read sequencing for genomic analysis of the brown rot fungus Fibroporia radiculosa.</title>
        <authorList>
            <person name="Tang J.D."/>
            <person name="Perkins A.D."/>
            <person name="Sonstegard T.S."/>
            <person name="Schroeder S.G."/>
            <person name="Burgess S.C."/>
            <person name="Diehl S.V."/>
        </authorList>
    </citation>
    <scope>NUCLEOTIDE SEQUENCE [LARGE SCALE GENOMIC DNA]</scope>
    <source>
        <strain evidence="2 3">TFFH 294</strain>
    </source>
</reference>
<dbReference type="InParanoid" id="J4GN67"/>
<protein>
    <submittedName>
        <fullName evidence="2">Uncharacterized protein</fullName>
    </submittedName>
</protein>
<proteinExistence type="predicted"/>
<dbReference type="Proteomes" id="UP000006352">
    <property type="component" value="Unassembled WGS sequence"/>
</dbReference>
<dbReference type="EMBL" id="HE797009">
    <property type="protein sequence ID" value="CCM00860.1"/>
    <property type="molecule type" value="Genomic_DNA"/>
</dbReference>
<name>J4GN67_9APHY</name>
<gene>
    <name evidence="2" type="ORF">FIBRA_02906</name>
</gene>
<evidence type="ECO:0000313" key="3">
    <source>
        <dbReference type="Proteomes" id="UP000006352"/>
    </source>
</evidence>
<dbReference type="GeneID" id="24095771"/>
<feature type="region of interest" description="Disordered" evidence="1">
    <location>
        <begin position="1"/>
        <end position="59"/>
    </location>
</feature>